<keyword evidence="3" id="KW-1185">Reference proteome</keyword>
<dbReference type="EMBL" id="PUHW01000243">
    <property type="protein sequence ID" value="KAG0687572.1"/>
    <property type="molecule type" value="Genomic_DNA"/>
</dbReference>
<accession>A0A9P7BD16</accession>
<dbReference type="PANTHER" id="PTHR43162">
    <property type="match status" value="1"/>
</dbReference>
<evidence type="ECO:0000259" key="1">
    <source>
        <dbReference type="Pfam" id="PF05368"/>
    </source>
</evidence>
<reference evidence="2" key="1">
    <citation type="submission" date="2020-11" db="EMBL/GenBank/DDBJ databases">
        <title>Kefir isolates.</title>
        <authorList>
            <person name="Marcisauskas S."/>
            <person name="Kim Y."/>
            <person name="Blasche S."/>
        </authorList>
    </citation>
    <scope>NUCLEOTIDE SEQUENCE</scope>
    <source>
        <strain evidence="2">Olga-1</strain>
    </source>
</reference>
<name>A0A9P7BD16_9ASCO</name>
<dbReference type="OrthoDB" id="419598at2759"/>
<evidence type="ECO:0000313" key="2">
    <source>
        <dbReference type="EMBL" id="KAG0687572.1"/>
    </source>
</evidence>
<dbReference type="InterPro" id="IPR008030">
    <property type="entry name" value="NmrA-like"/>
</dbReference>
<dbReference type="Proteomes" id="UP000697127">
    <property type="component" value="Unassembled WGS sequence"/>
</dbReference>
<gene>
    <name evidence="2" type="ORF">C6P40_002175</name>
</gene>
<dbReference type="Gene3D" id="3.40.50.720">
    <property type="entry name" value="NAD(P)-binding Rossmann-like Domain"/>
    <property type="match status" value="1"/>
</dbReference>
<dbReference type="Pfam" id="PF05368">
    <property type="entry name" value="NmrA"/>
    <property type="match status" value="1"/>
</dbReference>
<dbReference type="InterPro" id="IPR036291">
    <property type="entry name" value="NAD(P)-bd_dom_sf"/>
</dbReference>
<evidence type="ECO:0000313" key="3">
    <source>
        <dbReference type="Proteomes" id="UP000697127"/>
    </source>
</evidence>
<sequence>MKVVLMGSRGHVTKPLTNILVAKGVDTTVITRSKENAKLIEKDGAKAVIGSNFDKKFMLDSFMGADFVFILLPVNIFVADTLQQLKDQCSIACDAILEAGVPNVIYFSGIGSDNPDLGFHYDAENIVEEKLGSLNSITIVRAAAFFTNLLNHVNTIKSNGVIYSNTQRDQVETYVHADDIAQVCVDIIMNPSLDKKITIVSVESDSANASQIEQLFKDNLGLDVKWVSVSDEDALQSLTNAGVAEANSKAFINLFSEKYHKDIVDGVNAHRNIVGVHRLPEFLKTEFASVYNQ</sequence>
<organism evidence="2 3">
    <name type="scientific">Pichia californica</name>
    <dbReference type="NCBI Taxonomy" id="460514"/>
    <lineage>
        <taxon>Eukaryota</taxon>
        <taxon>Fungi</taxon>
        <taxon>Dikarya</taxon>
        <taxon>Ascomycota</taxon>
        <taxon>Saccharomycotina</taxon>
        <taxon>Pichiomycetes</taxon>
        <taxon>Pichiales</taxon>
        <taxon>Pichiaceae</taxon>
        <taxon>Pichia</taxon>
    </lineage>
</organism>
<dbReference type="Gene3D" id="3.90.25.10">
    <property type="entry name" value="UDP-galactose 4-epimerase, domain 1"/>
    <property type="match status" value="1"/>
</dbReference>
<proteinExistence type="predicted"/>
<dbReference type="SUPFAM" id="SSF51735">
    <property type="entry name" value="NAD(P)-binding Rossmann-fold domains"/>
    <property type="match status" value="1"/>
</dbReference>
<dbReference type="InterPro" id="IPR051604">
    <property type="entry name" value="Ergot_Alk_Oxidoreductase"/>
</dbReference>
<dbReference type="PANTHER" id="PTHR43162:SF1">
    <property type="entry name" value="PRESTALK A DIFFERENTIATION PROTEIN A"/>
    <property type="match status" value="1"/>
</dbReference>
<feature type="domain" description="NmrA-like" evidence="1">
    <location>
        <begin position="2"/>
        <end position="246"/>
    </location>
</feature>
<dbReference type="AlphaFoldDB" id="A0A9P7BD16"/>
<protein>
    <recommendedName>
        <fullName evidence="1">NmrA-like domain-containing protein</fullName>
    </recommendedName>
</protein>
<comment type="caution">
    <text evidence="2">The sequence shown here is derived from an EMBL/GenBank/DDBJ whole genome shotgun (WGS) entry which is preliminary data.</text>
</comment>